<organism evidence="3 4">
    <name type="scientific">Parafilimonas terrae</name>
    <dbReference type="NCBI Taxonomy" id="1465490"/>
    <lineage>
        <taxon>Bacteria</taxon>
        <taxon>Pseudomonadati</taxon>
        <taxon>Bacteroidota</taxon>
        <taxon>Chitinophagia</taxon>
        <taxon>Chitinophagales</taxon>
        <taxon>Chitinophagaceae</taxon>
        <taxon>Parafilimonas</taxon>
    </lineage>
</organism>
<reference evidence="3 4" key="1">
    <citation type="submission" date="2016-10" db="EMBL/GenBank/DDBJ databases">
        <authorList>
            <person name="de Groot N.N."/>
        </authorList>
    </citation>
    <scope>NUCLEOTIDE SEQUENCE [LARGE SCALE GENOMIC DNA]</scope>
    <source>
        <strain evidence="3 4">DSM 28286</strain>
    </source>
</reference>
<evidence type="ECO:0000259" key="2">
    <source>
        <dbReference type="Pfam" id="PF06439"/>
    </source>
</evidence>
<name>A0A1I5WZ61_9BACT</name>
<dbReference type="Proteomes" id="UP000199031">
    <property type="component" value="Unassembled WGS sequence"/>
</dbReference>
<dbReference type="PROSITE" id="PS51257">
    <property type="entry name" value="PROKAR_LIPOPROTEIN"/>
    <property type="match status" value="1"/>
</dbReference>
<dbReference type="RefSeq" id="WP_090658997.1">
    <property type="nucleotide sequence ID" value="NZ_FOXQ01000007.1"/>
</dbReference>
<gene>
    <name evidence="3" type="ORF">SAMN05444277_10791</name>
</gene>
<feature type="domain" description="3-keto-alpha-glucoside-1,2-lyase/3-keto-2-hydroxy-glucal hydratase" evidence="2">
    <location>
        <begin position="40"/>
        <end position="242"/>
    </location>
</feature>
<evidence type="ECO:0000313" key="4">
    <source>
        <dbReference type="Proteomes" id="UP000199031"/>
    </source>
</evidence>
<evidence type="ECO:0000256" key="1">
    <source>
        <dbReference type="SAM" id="SignalP"/>
    </source>
</evidence>
<dbReference type="STRING" id="1465490.SAMN05444277_10791"/>
<sequence length="244" mass="27796">MKIDYRKISIYLFAFAFILFSSCTQTDPHNSLTQAEKNEGWQLLFDGKTLNGWHAYNQKHIPPVWKVENGELKCVQIPNNLDHADLVTDSIYENFDLRFEWTIQKAGNSGVMINVQEDPKYAATFFTGPEFQMLDNANDEVHKGKAAEIAGAVYSVLPVKNEVQPKPFGEWNESRILQTNGKITFWLNGVETADILINSDEWNELVAKSSLHTYPDFGKLTKGRIALQDHVDEASFRAIKIKKL</sequence>
<dbReference type="GO" id="GO:0016787">
    <property type="term" value="F:hydrolase activity"/>
    <property type="evidence" value="ECO:0007669"/>
    <property type="project" value="InterPro"/>
</dbReference>
<dbReference type="Pfam" id="PF06439">
    <property type="entry name" value="3keto-disac_hyd"/>
    <property type="match status" value="1"/>
</dbReference>
<keyword evidence="1" id="KW-0732">Signal</keyword>
<dbReference type="OrthoDB" id="659240at2"/>
<proteinExistence type="predicted"/>
<dbReference type="AlphaFoldDB" id="A0A1I5WZ61"/>
<feature type="chain" id="PRO_5011516214" description="3-keto-alpha-glucoside-1,2-lyase/3-keto-2-hydroxy-glucal hydratase domain-containing protein" evidence="1">
    <location>
        <begin position="27"/>
        <end position="244"/>
    </location>
</feature>
<protein>
    <recommendedName>
        <fullName evidence="2">3-keto-alpha-glucoside-1,2-lyase/3-keto-2-hydroxy-glucal hydratase domain-containing protein</fullName>
    </recommendedName>
</protein>
<accession>A0A1I5WZ61</accession>
<dbReference type="InterPro" id="IPR010496">
    <property type="entry name" value="AL/BT2_dom"/>
</dbReference>
<dbReference type="EMBL" id="FOXQ01000007">
    <property type="protein sequence ID" value="SFQ24866.1"/>
    <property type="molecule type" value="Genomic_DNA"/>
</dbReference>
<dbReference type="Gene3D" id="2.60.120.560">
    <property type="entry name" value="Exo-inulinase, domain 1"/>
    <property type="match status" value="1"/>
</dbReference>
<keyword evidence="4" id="KW-1185">Reference proteome</keyword>
<feature type="signal peptide" evidence="1">
    <location>
        <begin position="1"/>
        <end position="26"/>
    </location>
</feature>
<evidence type="ECO:0000313" key="3">
    <source>
        <dbReference type="EMBL" id="SFQ24866.1"/>
    </source>
</evidence>